<reference evidence="1 2" key="1">
    <citation type="submission" date="2016-11" db="EMBL/GenBank/DDBJ databases">
        <authorList>
            <person name="Jaros S."/>
            <person name="Januszkiewicz K."/>
            <person name="Wedrychowicz H."/>
        </authorList>
    </citation>
    <scope>NUCLEOTIDE SEQUENCE [LARGE SCALE GENOMIC DNA]</scope>
    <source>
        <strain evidence="1 2">DSM 15929</strain>
    </source>
</reference>
<dbReference type="GO" id="GO:0005524">
    <property type="term" value="F:ATP binding"/>
    <property type="evidence" value="ECO:0007669"/>
    <property type="project" value="UniProtKB-KW"/>
</dbReference>
<proteinExistence type="predicted"/>
<accession>A0A1M6MEL1</accession>
<gene>
    <name evidence="1" type="ORF">SAMN02745136_00970</name>
</gene>
<dbReference type="AlphaFoldDB" id="A0A1M6MEL1"/>
<keyword evidence="1" id="KW-0067">ATP-binding</keyword>
<keyword evidence="2" id="KW-1185">Reference proteome</keyword>
<dbReference type="STRING" id="1121322.SAMN02745136_00970"/>
<sequence length="57" mass="6560">MADRIIVFGCRPASIKCEIDVDLTLDERTPFKARSAPEFKDYFNLIWKELSHGKISS</sequence>
<protein>
    <submittedName>
        <fullName evidence="1">NitT/TauT family transport system ATP-binding protein</fullName>
    </submittedName>
</protein>
<name>A0A1M6MEL1_9FIRM</name>
<evidence type="ECO:0000313" key="2">
    <source>
        <dbReference type="Proteomes" id="UP000184386"/>
    </source>
</evidence>
<keyword evidence="1" id="KW-0547">Nucleotide-binding</keyword>
<organism evidence="1 2">
    <name type="scientific">Anaerocolumna jejuensis DSM 15929</name>
    <dbReference type="NCBI Taxonomy" id="1121322"/>
    <lineage>
        <taxon>Bacteria</taxon>
        <taxon>Bacillati</taxon>
        <taxon>Bacillota</taxon>
        <taxon>Clostridia</taxon>
        <taxon>Lachnospirales</taxon>
        <taxon>Lachnospiraceae</taxon>
        <taxon>Anaerocolumna</taxon>
    </lineage>
</organism>
<dbReference type="RefSeq" id="WP_170866580.1">
    <property type="nucleotide sequence ID" value="NZ_FRAC01000007.1"/>
</dbReference>
<dbReference type="Proteomes" id="UP000184386">
    <property type="component" value="Unassembled WGS sequence"/>
</dbReference>
<dbReference type="EMBL" id="FRAC01000007">
    <property type="protein sequence ID" value="SHJ81780.1"/>
    <property type="molecule type" value="Genomic_DNA"/>
</dbReference>
<evidence type="ECO:0000313" key="1">
    <source>
        <dbReference type="EMBL" id="SHJ81780.1"/>
    </source>
</evidence>